<keyword evidence="2" id="KW-0378">Hydrolase</keyword>
<dbReference type="EMBL" id="LR726675">
    <property type="protein sequence ID" value="VWO98015.1"/>
    <property type="molecule type" value="Genomic_DNA"/>
</dbReference>
<feature type="compositionally biased region" description="Low complexity" evidence="1">
    <location>
        <begin position="125"/>
        <end position="137"/>
    </location>
</feature>
<accession>A0A5K1JZ03</accession>
<dbReference type="EC" id="3.1.1.5" evidence="2"/>
<organism evidence="2">
    <name type="scientific">Ganoderma boninense</name>
    <dbReference type="NCBI Taxonomy" id="34458"/>
    <lineage>
        <taxon>Eukaryota</taxon>
        <taxon>Fungi</taxon>
        <taxon>Dikarya</taxon>
        <taxon>Basidiomycota</taxon>
        <taxon>Agaricomycotina</taxon>
        <taxon>Agaricomycetes</taxon>
        <taxon>Polyporales</taxon>
        <taxon>Polyporaceae</taxon>
        <taxon>Ganoderma</taxon>
    </lineage>
</organism>
<feature type="region of interest" description="Disordered" evidence="1">
    <location>
        <begin position="119"/>
        <end position="148"/>
    </location>
</feature>
<proteinExistence type="predicted"/>
<sequence>MQRIDNLRCYPQPLTAHFTHPNRDTVNAYELCYLAERVVDPIQSHSDTVRAKLVNIRILGHLLSQSGLLSETAISKVAQDIISCREESMANDETQAEALVNLGAVYKDVLLRPFHKSKRQIPDVSSPGSINVSSPSSKSDEESSSSSIRASPVSWASFKLAEDEAKHREDHRCIATRILDLPFAEGLHSQTGEFYAGDVSCLRLCHIFPELAPEAVDTASSDSDGVYSLENVMMVTPDLRARFDVLSLWFEPIEDVPNRYRLCSPWVPPNGLRAGQEITFQSTDPRLALPNREFLAVHAACCRVTHLSGAFGLLGSFEVDLD</sequence>
<gene>
    <name evidence="2" type="primary">Q8TG07</name>
</gene>
<protein>
    <submittedName>
        <fullName evidence="2">Lysophospholipase 1 )</fullName>
        <ecNumber evidence="2">3.1.1.5</ecNumber>
    </submittedName>
</protein>
<reference evidence="2" key="1">
    <citation type="submission" date="2019-10" db="EMBL/GenBank/DDBJ databases">
        <authorList>
            <person name="Nor Muhammad N."/>
        </authorList>
    </citation>
    <scope>NUCLEOTIDE SEQUENCE</scope>
</reference>
<dbReference type="AlphaFoldDB" id="A0A5K1JZ03"/>
<dbReference type="GO" id="GO:0004622">
    <property type="term" value="F:phosphatidylcholine lysophospholipase activity"/>
    <property type="evidence" value="ECO:0007669"/>
    <property type="project" value="UniProtKB-EC"/>
</dbReference>
<name>A0A5K1JZ03_9APHY</name>
<evidence type="ECO:0000313" key="2">
    <source>
        <dbReference type="EMBL" id="VWO98015.1"/>
    </source>
</evidence>
<evidence type="ECO:0000256" key="1">
    <source>
        <dbReference type="SAM" id="MobiDB-lite"/>
    </source>
</evidence>